<organism evidence="1 2">
    <name type="scientific">Streptomyces ferrugineus</name>
    <dbReference type="NCBI Taxonomy" id="1413221"/>
    <lineage>
        <taxon>Bacteria</taxon>
        <taxon>Bacillati</taxon>
        <taxon>Actinomycetota</taxon>
        <taxon>Actinomycetes</taxon>
        <taxon>Kitasatosporales</taxon>
        <taxon>Streptomycetaceae</taxon>
        <taxon>Streptomyces</taxon>
    </lineage>
</organism>
<dbReference type="KEGG" id="sfeu:IM697_23610"/>
<dbReference type="AlphaFoldDB" id="A0A7M2SAC7"/>
<sequence>MQHAEELRRLSAGIFGNRYRAELIAALAAAGDDGVCLGDLALTQQVPASVYLPPARALITLGLAERIAPVAGERRRWYRRRGSAQAWQSLAATVARLQEHRTPGNAA</sequence>
<evidence type="ECO:0008006" key="3">
    <source>
        <dbReference type="Google" id="ProtNLM"/>
    </source>
</evidence>
<name>A0A7M2SAC7_9ACTN</name>
<dbReference type="Proteomes" id="UP000594205">
    <property type="component" value="Chromosome"/>
</dbReference>
<dbReference type="RefSeq" id="WP_194038001.1">
    <property type="nucleotide sequence ID" value="NZ_CP063373.1"/>
</dbReference>
<proteinExistence type="predicted"/>
<reference evidence="1 2" key="1">
    <citation type="submission" date="2020-10" db="EMBL/GenBank/DDBJ databases">
        <title>Streptomyces ferrugineus complate genome analysis.</title>
        <authorList>
            <person name="Anwar N."/>
        </authorList>
    </citation>
    <scope>NUCLEOTIDE SEQUENCE [LARGE SCALE GENOMIC DNA]</scope>
    <source>
        <strain evidence="1 2">CCTCC AA2014009</strain>
    </source>
</reference>
<evidence type="ECO:0000313" key="1">
    <source>
        <dbReference type="EMBL" id="QOV33234.1"/>
    </source>
</evidence>
<dbReference type="EMBL" id="CP063373">
    <property type="protein sequence ID" value="QOV33234.1"/>
    <property type="molecule type" value="Genomic_DNA"/>
</dbReference>
<keyword evidence="2" id="KW-1185">Reference proteome</keyword>
<evidence type="ECO:0000313" key="2">
    <source>
        <dbReference type="Proteomes" id="UP000594205"/>
    </source>
</evidence>
<gene>
    <name evidence="1" type="ORF">IM697_23610</name>
</gene>
<protein>
    <recommendedName>
        <fullName evidence="3">HTH arsR-type domain-containing protein</fullName>
    </recommendedName>
</protein>
<accession>A0A7M2SAC7</accession>